<evidence type="ECO:0000256" key="1">
    <source>
        <dbReference type="ARBA" id="ARBA00004571"/>
    </source>
</evidence>
<dbReference type="GO" id="GO:0046930">
    <property type="term" value="C:pore complex"/>
    <property type="evidence" value="ECO:0007669"/>
    <property type="project" value="UniProtKB-KW"/>
</dbReference>
<evidence type="ECO:0000256" key="5">
    <source>
        <dbReference type="ARBA" id="ARBA00022692"/>
    </source>
</evidence>
<evidence type="ECO:0000256" key="8">
    <source>
        <dbReference type="ARBA" id="ARBA00023114"/>
    </source>
</evidence>
<evidence type="ECO:0000256" key="2">
    <source>
        <dbReference type="ARBA" id="ARBA00007055"/>
    </source>
</evidence>
<proteinExistence type="inferred from homology"/>
<keyword evidence="4" id="KW-1134">Transmembrane beta strand</keyword>
<evidence type="ECO:0000256" key="11">
    <source>
        <dbReference type="SAM" id="MobiDB-lite"/>
    </source>
</evidence>
<dbReference type="GO" id="GO:0009279">
    <property type="term" value="C:cell outer membrane"/>
    <property type="evidence" value="ECO:0007669"/>
    <property type="project" value="UniProtKB-SubCell"/>
</dbReference>
<feature type="chain" id="PRO_5016614997" evidence="12">
    <location>
        <begin position="23"/>
        <end position="159"/>
    </location>
</feature>
<evidence type="ECO:0000256" key="6">
    <source>
        <dbReference type="ARBA" id="ARBA00022729"/>
    </source>
</evidence>
<feature type="signal peptide" evidence="12">
    <location>
        <begin position="1"/>
        <end position="22"/>
    </location>
</feature>
<dbReference type="GO" id="GO:0006811">
    <property type="term" value="P:monoatomic ion transport"/>
    <property type="evidence" value="ECO:0007669"/>
    <property type="project" value="UniProtKB-KW"/>
</dbReference>
<feature type="region of interest" description="Disordered" evidence="11">
    <location>
        <begin position="113"/>
        <end position="159"/>
    </location>
</feature>
<dbReference type="Pfam" id="PF11471">
    <property type="entry name" value="Sugarporin_N"/>
    <property type="match status" value="1"/>
</dbReference>
<dbReference type="GO" id="GO:0015288">
    <property type="term" value="F:porin activity"/>
    <property type="evidence" value="ECO:0007669"/>
    <property type="project" value="UniProtKB-KW"/>
</dbReference>
<dbReference type="InterPro" id="IPR021570">
    <property type="entry name" value="LamB-type_porin_N_dom"/>
</dbReference>
<keyword evidence="5" id="KW-0812">Transmembrane</keyword>
<keyword evidence="10" id="KW-0998">Cell outer membrane</keyword>
<sequence>MYKKRKLAILIALLTGTAAAHGQTDLNSIEARLAALEKRLQDAETRASTAESRAASAEQKVQQLTQQQQQTQATTQQVARRTTQLEEKAERPGGFEFHGYARSGVIMNDSAASTKSGAYMTPRRGDRRRHWSPGQPGRHLCGTSNINRPWTTGRPPVSK</sequence>
<evidence type="ECO:0000313" key="14">
    <source>
        <dbReference type="EMBL" id="STU97969.1"/>
    </source>
</evidence>
<evidence type="ECO:0000313" key="15">
    <source>
        <dbReference type="Proteomes" id="UP000254020"/>
    </source>
</evidence>
<reference evidence="14 15" key="1">
    <citation type="submission" date="2018-06" db="EMBL/GenBank/DDBJ databases">
        <authorList>
            <consortium name="Pathogen Informatics"/>
            <person name="Doyle S."/>
        </authorList>
    </citation>
    <scope>NUCLEOTIDE SEQUENCE [LARGE SCALE GENOMIC DNA]</scope>
    <source>
        <strain evidence="14 15">NCTC9504</strain>
    </source>
</reference>
<dbReference type="SUPFAM" id="SSF56935">
    <property type="entry name" value="Porins"/>
    <property type="match status" value="1"/>
</dbReference>
<comment type="similarity">
    <text evidence="2">Belongs to the porin LamB (TC 1.B.3) family.</text>
</comment>
<evidence type="ECO:0000256" key="9">
    <source>
        <dbReference type="ARBA" id="ARBA00023136"/>
    </source>
</evidence>
<accession>A0A378A4V4</accession>
<dbReference type="AlphaFoldDB" id="A0A378A4V4"/>
<evidence type="ECO:0000256" key="12">
    <source>
        <dbReference type="SAM" id="SignalP"/>
    </source>
</evidence>
<keyword evidence="3" id="KW-0813">Transport</keyword>
<evidence type="ECO:0000259" key="13">
    <source>
        <dbReference type="Pfam" id="PF11471"/>
    </source>
</evidence>
<feature type="compositionally biased region" description="Basic and acidic residues" evidence="11">
    <location>
        <begin position="83"/>
        <end position="93"/>
    </location>
</feature>
<protein>
    <submittedName>
        <fullName evidence="14">Sucrose porin</fullName>
    </submittedName>
</protein>
<dbReference type="EMBL" id="UGMA01000005">
    <property type="protein sequence ID" value="STU97969.1"/>
    <property type="molecule type" value="Genomic_DNA"/>
</dbReference>
<organism evidence="14 15">
    <name type="scientific">Klebsiella pneumoniae subsp. pneumoniae</name>
    <dbReference type="NCBI Taxonomy" id="72407"/>
    <lineage>
        <taxon>Bacteria</taxon>
        <taxon>Pseudomonadati</taxon>
        <taxon>Pseudomonadota</taxon>
        <taxon>Gammaproteobacteria</taxon>
        <taxon>Enterobacterales</taxon>
        <taxon>Enterobacteriaceae</taxon>
        <taxon>Klebsiella/Raoultella group</taxon>
        <taxon>Klebsiella</taxon>
        <taxon>Klebsiella pneumoniae complex</taxon>
    </lineage>
</organism>
<dbReference type="Gene3D" id="1.20.5.340">
    <property type="match status" value="1"/>
</dbReference>
<evidence type="ECO:0000256" key="4">
    <source>
        <dbReference type="ARBA" id="ARBA00022452"/>
    </source>
</evidence>
<dbReference type="SUPFAM" id="SSF57997">
    <property type="entry name" value="Tropomyosin"/>
    <property type="match status" value="1"/>
</dbReference>
<evidence type="ECO:0000256" key="10">
    <source>
        <dbReference type="ARBA" id="ARBA00023237"/>
    </source>
</evidence>
<evidence type="ECO:0000256" key="7">
    <source>
        <dbReference type="ARBA" id="ARBA00023065"/>
    </source>
</evidence>
<keyword evidence="9" id="KW-0472">Membrane</keyword>
<feature type="region of interest" description="Disordered" evidence="11">
    <location>
        <begin position="44"/>
        <end position="97"/>
    </location>
</feature>
<keyword evidence="7" id="KW-0406">Ion transport</keyword>
<keyword evidence="6 12" id="KW-0732">Signal</keyword>
<name>A0A378A4V4_KLEPN</name>
<feature type="domain" description="LamB-type porin N-terminal" evidence="13">
    <location>
        <begin position="28"/>
        <end position="58"/>
    </location>
</feature>
<comment type="subcellular location">
    <subcellularLocation>
        <location evidence="1">Cell outer membrane</location>
        <topology evidence="1">Multi-pass membrane protein</topology>
    </subcellularLocation>
</comment>
<keyword evidence="8" id="KW-0626">Porin</keyword>
<feature type="compositionally biased region" description="Low complexity" evidence="11">
    <location>
        <begin position="46"/>
        <end position="82"/>
    </location>
</feature>
<evidence type="ECO:0000256" key="3">
    <source>
        <dbReference type="ARBA" id="ARBA00022448"/>
    </source>
</evidence>
<dbReference type="Proteomes" id="UP000254020">
    <property type="component" value="Unassembled WGS sequence"/>
</dbReference>
<gene>
    <name evidence="14" type="primary">scrY_2</name>
    <name evidence="14" type="ORF">NCTC9504_04924</name>
</gene>